<comment type="caution">
    <text evidence="2">The sequence shown here is derived from an EMBL/GenBank/DDBJ whole genome shotgun (WGS) entry which is preliminary data.</text>
</comment>
<sequence>MGRVGVAGGVGAVAGRDRRSRTRSLSSAGIGAAGSTGRGGTVVAPATGVGTGSTGPWVVWGSGTTTGPTEGVGMNGVLVSGRALLPTVAEPALIAARIGIDAVPASSATVSR</sequence>
<evidence type="ECO:0000313" key="3">
    <source>
        <dbReference type="Proteomes" id="UP001612812"/>
    </source>
</evidence>
<dbReference type="RefSeq" id="WP_396768292.1">
    <property type="nucleotide sequence ID" value="NZ_JBITLA010000002.1"/>
</dbReference>
<evidence type="ECO:0000256" key="1">
    <source>
        <dbReference type="SAM" id="MobiDB-lite"/>
    </source>
</evidence>
<organism evidence="2 3">
    <name type="scientific">Micromonospora maritima</name>
    <dbReference type="NCBI Taxonomy" id="986711"/>
    <lineage>
        <taxon>Bacteria</taxon>
        <taxon>Bacillati</taxon>
        <taxon>Actinomycetota</taxon>
        <taxon>Actinomycetes</taxon>
        <taxon>Micromonosporales</taxon>
        <taxon>Micromonosporaceae</taxon>
        <taxon>Micromonospora</taxon>
    </lineage>
</organism>
<keyword evidence="3" id="KW-1185">Reference proteome</keyword>
<reference evidence="2 3" key="1">
    <citation type="submission" date="2024-10" db="EMBL/GenBank/DDBJ databases">
        <title>The Natural Products Discovery Center: Release of the First 8490 Sequenced Strains for Exploring Actinobacteria Biosynthetic Diversity.</title>
        <authorList>
            <person name="Kalkreuter E."/>
            <person name="Kautsar S.A."/>
            <person name="Yang D."/>
            <person name="Bader C.D."/>
            <person name="Teijaro C.N."/>
            <person name="Fluegel L."/>
            <person name="Davis C.M."/>
            <person name="Simpson J.R."/>
            <person name="Lauterbach L."/>
            <person name="Steele A.D."/>
            <person name="Gui C."/>
            <person name="Meng S."/>
            <person name="Li G."/>
            <person name="Viehrig K."/>
            <person name="Ye F."/>
            <person name="Su P."/>
            <person name="Kiefer A.F."/>
            <person name="Nichols A."/>
            <person name="Cepeda A.J."/>
            <person name="Yan W."/>
            <person name="Fan B."/>
            <person name="Jiang Y."/>
            <person name="Adhikari A."/>
            <person name="Zheng C.-J."/>
            <person name="Schuster L."/>
            <person name="Cowan T.M."/>
            <person name="Smanski M.J."/>
            <person name="Chevrette M.G."/>
            <person name="De Carvalho L.P.S."/>
            <person name="Shen B."/>
        </authorList>
    </citation>
    <scope>NUCLEOTIDE SEQUENCE [LARGE SCALE GENOMIC DNA]</scope>
    <source>
        <strain evidence="2 3">NPDC049845</strain>
    </source>
</reference>
<name>A0ABW7ZFM2_9ACTN</name>
<accession>A0ABW7ZFM2</accession>
<feature type="compositionally biased region" description="Gly residues" evidence="1">
    <location>
        <begin position="1"/>
        <end position="12"/>
    </location>
</feature>
<proteinExistence type="predicted"/>
<feature type="compositionally biased region" description="Gly residues" evidence="1">
    <location>
        <begin position="31"/>
        <end position="40"/>
    </location>
</feature>
<gene>
    <name evidence="2" type="ORF">ACIBP4_01785</name>
</gene>
<protein>
    <submittedName>
        <fullName evidence="2">Uncharacterized protein</fullName>
    </submittedName>
</protein>
<dbReference type="Proteomes" id="UP001612812">
    <property type="component" value="Unassembled WGS sequence"/>
</dbReference>
<feature type="region of interest" description="Disordered" evidence="1">
    <location>
        <begin position="1"/>
        <end position="71"/>
    </location>
</feature>
<dbReference type="EMBL" id="JBITLE010000001">
    <property type="protein sequence ID" value="MFI7261027.1"/>
    <property type="molecule type" value="Genomic_DNA"/>
</dbReference>
<evidence type="ECO:0000313" key="2">
    <source>
        <dbReference type="EMBL" id="MFI7261027.1"/>
    </source>
</evidence>